<comment type="caution">
    <text evidence="1">The sequence shown here is derived from an EMBL/GenBank/DDBJ whole genome shotgun (WGS) entry which is preliminary data.</text>
</comment>
<proteinExistence type="predicted"/>
<organism evidence="1 2">
    <name type="scientific">Pseudomonas aeruginosa</name>
    <dbReference type="NCBI Taxonomy" id="287"/>
    <lineage>
        <taxon>Bacteria</taxon>
        <taxon>Pseudomonadati</taxon>
        <taxon>Pseudomonadota</taxon>
        <taxon>Gammaproteobacteria</taxon>
        <taxon>Pseudomonadales</taxon>
        <taxon>Pseudomonadaceae</taxon>
        <taxon>Pseudomonas</taxon>
    </lineage>
</organism>
<gene>
    <name evidence="1" type="ORF">ALP65_00165</name>
</gene>
<evidence type="ECO:0000313" key="1">
    <source>
        <dbReference type="EMBL" id="RMS55180.1"/>
    </source>
</evidence>
<dbReference type="Proteomes" id="UP000270834">
    <property type="component" value="Unassembled WGS sequence"/>
</dbReference>
<evidence type="ECO:0008006" key="3">
    <source>
        <dbReference type="Google" id="ProtNLM"/>
    </source>
</evidence>
<dbReference type="AlphaFoldDB" id="A0A3M5E0I6"/>
<dbReference type="InterPro" id="IPR021245">
    <property type="entry name" value="DUF2790"/>
</dbReference>
<protein>
    <recommendedName>
        <fullName evidence="3">DUF2790 domain-containing protein</fullName>
    </recommendedName>
</protein>
<dbReference type="Gene3D" id="2.30.140.50">
    <property type="entry name" value="Protein of unknown function DUF2790"/>
    <property type="match status" value="1"/>
</dbReference>
<accession>A0A3M5E0I6</accession>
<dbReference type="Pfam" id="PF10976">
    <property type="entry name" value="DUF2790"/>
    <property type="match status" value="1"/>
</dbReference>
<name>A0A3M5E0I6_PSEAI</name>
<reference evidence="1 2" key="1">
    <citation type="submission" date="2018-08" db="EMBL/GenBank/DDBJ databases">
        <title>Recombination of ecologically and evolutionarily significant loci maintains genetic cohesion in the Pseudomonas syringae species complex.</title>
        <authorList>
            <person name="Dillon M."/>
            <person name="Thakur S."/>
            <person name="Almeida R.N.D."/>
            <person name="Weir B.S."/>
            <person name="Guttman D.S."/>
        </authorList>
    </citation>
    <scope>NUCLEOTIDE SEQUENCE [LARGE SCALE GENOMIC DNA]</scope>
    <source>
        <strain evidence="1 2">ICMP 7846</strain>
    </source>
</reference>
<sequence length="134" mass="14851">MYRPAAAIQRLTNRAFQRHIRDNSAAWNRPRRRHVAFHRRGPAARRSPMTRTLLATTLLAALALPAFAAQAAAPVPTESYRYGMPLDVHKVVATQEQASTTCEIVDARMDYLDSAGKLHSLAYRKYASACSQGG</sequence>
<dbReference type="EMBL" id="RBSQ01000600">
    <property type="protein sequence ID" value="RMS55180.1"/>
    <property type="molecule type" value="Genomic_DNA"/>
</dbReference>
<evidence type="ECO:0000313" key="2">
    <source>
        <dbReference type="Proteomes" id="UP000270834"/>
    </source>
</evidence>